<dbReference type="EMBL" id="JACEIK010000079">
    <property type="protein sequence ID" value="MCD7448986.1"/>
    <property type="molecule type" value="Genomic_DNA"/>
</dbReference>
<name>A0ABS8RQC3_DATST</name>
<gene>
    <name evidence="1" type="ORF">HAX54_048069</name>
</gene>
<dbReference type="Proteomes" id="UP000823775">
    <property type="component" value="Unassembled WGS sequence"/>
</dbReference>
<sequence>MEEKFIWALGSKKIIHFSKSLRRETQSDSPFTMHPTPSPSILIDTCSFRTISKRLGETQALPAYPTKVSFDGLFNPWVADPMEVGPLADLVIAKKLDFNKDCSHNSFGDDTVTSRFRYIAYFVLAVVESDLP</sequence>
<evidence type="ECO:0000313" key="2">
    <source>
        <dbReference type="Proteomes" id="UP000823775"/>
    </source>
</evidence>
<proteinExistence type="predicted"/>
<keyword evidence="2" id="KW-1185">Reference proteome</keyword>
<organism evidence="1 2">
    <name type="scientific">Datura stramonium</name>
    <name type="common">Jimsonweed</name>
    <name type="synonym">Common thornapple</name>
    <dbReference type="NCBI Taxonomy" id="4076"/>
    <lineage>
        <taxon>Eukaryota</taxon>
        <taxon>Viridiplantae</taxon>
        <taxon>Streptophyta</taxon>
        <taxon>Embryophyta</taxon>
        <taxon>Tracheophyta</taxon>
        <taxon>Spermatophyta</taxon>
        <taxon>Magnoliopsida</taxon>
        <taxon>eudicotyledons</taxon>
        <taxon>Gunneridae</taxon>
        <taxon>Pentapetalae</taxon>
        <taxon>asterids</taxon>
        <taxon>lamiids</taxon>
        <taxon>Solanales</taxon>
        <taxon>Solanaceae</taxon>
        <taxon>Solanoideae</taxon>
        <taxon>Datureae</taxon>
        <taxon>Datura</taxon>
    </lineage>
</organism>
<protein>
    <submittedName>
        <fullName evidence="1">Uncharacterized protein</fullName>
    </submittedName>
</protein>
<comment type="caution">
    <text evidence="1">The sequence shown here is derived from an EMBL/GenBank/DDBJ whole genome shotgun (WGS) entry which is preliminary data.</text>
</comment>
<accession>A0ABS8RQC3</accession>
<reference evidence="1 2" key="1">
    <citation type="journal article" date="2021" name="BMC Genomics">
        <title>Datura genome reveals duplications of psychoactive alkaloid biosynthetic genes and high mutation rate following tissue culture.</title>
        <authorList>
            <person name="Rajewski A."/>
            <person name="Carter-House D."/>
            <person name="Stajich J."/>
            <person name="Litt A."/>
        </authorList>
    </citation>
    <scope>NUCLEOTIDE SEQUENCE [LARGE SCALE GENOMIC DNA]</scope>
    <source>
        <strain evidence="1">AR-01</strain>
    </source>
</reference>
<evidence type="ECO:0000313" key="1">
    <source>
        <dbReference type="EMBL" id="MCD7448986.1"/>
    </source>
</evidence>